<gene>
    <name evidence="2" type="ORF">BAUCODRAFT_574398</name>
</gene>
<reference evidence="2 3" key="1">
    <citation type="journal article" date="2012" name="PLoS Pathog.">
        <title>Diverse lifestyles and strategies of plant pathogenesis encoded in the genomes of eighteen Dothideomycetes fungi.</title>
        <authorList>
            <person name="Ohm R.A."/>
            <person name="Feau N."/>
            <person name="Henrissat B."/>
            <person name="Schoch C.L."/>
            <person name="Horwitz B.A."/>
            <person name="Barry K.W."/>
            <person name="Condon B.J."/>
            <person name="Copeland A.C."/>
            <person name="Dhillon B."/>
            <person name="Glaser F."/>
            <person name="Hesse C.N."/>
            <person name="Kosti I."/>
            <person name="LaButti K."/>
            <person name="Lindquist E.A."/>
            <person name="Lucas S."/>
            <person name="Salamov A.A."/>
            <person name="Bradshaw R.E."/>
            <person name="Ciuffetti L."/>
            <person name="Hamelin R.C."/>
            <person name="Kema G.H.J."/>
            <person name="Lawrence C."/>
            <person name="Scott J.A."/>
            <person name="Spatafora J.W."/>
            <person name="Turgeon B.G."/>
            <person name="de Wit P.J.G.M."/>
            <person name="Zhong S."/>
            <person name="Goodwin S.B."/>
            <person name="Grigoriev I.V."/>
        </authorList>
    </citation>
    <scope>NUCLEOTIDE SEQUENCE [LARGE SCALE GENOMIC DNA]</scope>
    <source>
        <strain evidence="2 3">UAMH 10762</strain>
    </source>
</reference>
<evidence type="ECO:0000313" key="3">
    <source>
        <dbReference type="Proteomes" id="UP000011761"/>
    </source>
</evidence>
<feature type="region of interest" description="Disordered" evidence="1">
    <location>
        <begin position="166"/>
        <end position="203"/>
    </location>
</feature>
<name>M2LUL6_BAUPA</name>
<dbReference type="GeneID" id="19115691"/>
<keyword evidence="3" id="KW-1185">Reference proteome</keyword>
<evidence type="ECO:0000313" key="2">
    <source>
        <dbReference type="EMBL" id="EMC98287.1"/>
    </source>
</evidence>
<dbReference type="KEGG" id="bcom:BAUCODRAFT_574398"/>
<dbReference type="HOGENOM" id="CLU_650506_0_0_1"/>
<dbReference type="Proteomes" id="UP000011761">
    <property type="component" value="Unassembled WGS sequence"/>
</dbReference>
<protein>
    <submittedName>
        <fullName evidence="2">Uncharacterized protein</fullName>
    </submittedName>
</protein>
<organism evidence="2 3">
    <name type="scientific">Baudoinia panamericana (strain UAMH 10762)</name>
    <name type="common">Angels' share fungus</name>
    <name type="synonym">Baudoinia compniacensis (strain UAMH 10762)</name>
    <dbReference type="NCBI Taxonomy" id="717646"/>
    <lineage>
        <taxon>Eukaryota</taxon>
        <taxon>Fungi</taxon>
        <taxon>Dikarya</taxon>
        <taxon>Ascomycota</taxon>
        <taxon>Pezizomycotina</taxon>
        <taxon>Dothideomycetes</taxon>
        <taxon>Dothideomycetidae</taxon>
        <taxon>Mycosphaerellales</taxon>
        <taxon>Teratosphaeriaceae</taxon>
        <taxon>Baudoinia</taxon>
    </lineage>
</organism>
<dbReference type="RefSeq" id="XP_007674982.1">
    <property type="nucleotide sequence ID" value="XM_007676792.1"/>
</dbReference>
<evidence type="ECO:0000256" key="1">
    <source>
        <dbReference type="SAM" id="MobiDB-lite"/>
    </source>
</evidence>
<sequence>MNDPRSHQKERPPPCQVQPVEPESITYLTYRFSHADFDPKTVREATKASFKRYRAAPPEHVLPDELLFHADPNMLCYGNLLRLAQRYRDKDIFDMANAGRPLPVFRSVATVQARLRAAIRWAAERTGATLAEVDDWLWGERAKHNIFRRANRRRFADDVIPAVGEGDGDVELPVQQKRKRSADCDEETSPGLERPVQLPLEESSPPAAKRVRFAVRADNQVSVEEHQALDPPQVPITSALENLRLHAPNDRQAKVQRVQEHHLGDTRWEDGVEYVLIKTPPSRLALPKYTWTRKHLWSKEHAIGLDTVVRPTRTISSMDGYVATCSPPPGSNPDHLGPRSVDTALTRVDSPLAAHAAEEGGRRSENRHVSAAEADRHVLKTPPCGQDIYITDEFVNRFNGSGWVRETLGEDLSVFDELDSRE</sequence>
<dbReference type="AlphaFoldDB" id="M2LUL6"/>
<dbReference type="OrthoDB" id="3817191at2759"/>
<accession>M2LUL6</accession>
<proteinExistence type="predicted"/>
<dbReference type="EMBL" id="KB445553">
    <property type="protein sequence ID" value="EMC98287.1"/>
    <property type="molecule type" value="Genomic_DNA"/>
</dbReference>